<protein>
    <recommendedName>
        <fullName evidence="4">DUF3278 domain-containing protein</fullName>
    </recommendedName>
</protein>
<keyword evidence="1" id="KW-0812">Transmembrane</keyword>
<evidence type="ECO:0000256" key="1">
    <source>
        <dbReference type="SAM" id="Phobius"/>
    </source>
</evidence>
<dbReference type="Proteomes" id="UP000451233">
    <property type="component" value="Unassembled WGS sequence"/>
</dbReference>
<evidence type="ECO:0008006" key="4">
    <source>
        <dbReference type="Google" id="ProtNLM"/>
    </source>
</evidence>
<dbReference type="RefSeq" id="WP_160906595.1">
    <property type="nucleotide sequence ID" value="NZ_WVHS01000002.1"/>
</dbReference>
<proteinExistence type="predicted"/>
<evidence type="ECO:0000313" key="3">
    <source>
        <dbReference type="Proteomes" id="UP000451233"/>
    </source>
</evidence>
<evidence type="ECO:0000313" key="2">
    <source>
        <dbReference type="EMBL" id="MXV15612.1"/>
    </source>
</evidence>
<dbReference type="EMBL" id="WVHS01000002">
    <property type="protein sequence ID" value="MXV15612.1"/>
    <property type="molecule type" value="Genomic_DNA"/>
</dbReference>
<keyword evidence="1" id="KW-1133">Transmembrane helix</keyword>
<comment type="caution">
    <text evidence="2">The sequence shown here is derived from an EMBL/GenBank/DDBJ whole genome shotgun (WGS) entry which is preliminary data.</text>
</comment>
<sequence length="180" mass="20351">MELDEFRSAWNTPVSLSKTPADIKTMLSENRHPVLKQIRRQSLLEIAGWTIFLACCYTMFDGDRKPLWINITLVISVLLPLAHNTAGYLGAKNLVKGTDLKRSLENYHRSLKTFAALSVAARTLFGTGLVLFFTYGLRLNLTRMLSLGAIALVFALQIWLLLRMWNKRISLLGKTISALR</sequence>
<reference evidence="2 3" key="1">
    <citation type="submission" date="2019-11" db="EMBL/GenBank/DDBJ databases">
        <title>Pedobacter sp. HMF7056 Genome sequencing and assembly.</title>
        <authorList>
            <person name="Kang H."/>
            <person name="Kim H."/>
            <person name="Joh K."/>
        </authorList>
    </citation>
    <scope>NUCLEOTIDE SEQUENCE [LARGE SCALE GENOMIC DNA]</scope>
    <source>
        <strain evidence="2 3">HMF7056</strain>
    </source>
</reference>
<feature type="transmembrane region" description="Helical" evidence="1">
    <location>
        <begin position="141"/>
        <end position="162"/>
    </location>
</feature>
<gene>
    <name evidence="2" type="ORF">GS398_09870</name>
</gene>
<dbReference type="AlphaFoldDB" id="A0A7K1XXD9"/>
<accession>A0A7K1XXD9</accession>
<organism evidence="2 3">
    <name type="scientific">Hufsiella ginkgonis</name>
    <dbReference type="NCBI Taxonomy" id="2695274"/>
    <lineage>
        <taxon>Bacteria</taxon>
        <taxon>Pseudomonadati</taxon>
        <taxon>Bacteroidota</taxon>
        <taxon>Sphingobacteriia</taxon>
        <taxon>Sphingobacteriales</taxon>
        <taxon>Sphingobacteriaceae</taxon>
        <taxon>Hufsiella</taxon>
    </lineage>
</organism>
<feature type="transmembrane region" description="Helical" evidence="1">
    <location>
        <begin position="66"/>
        <end position="90"/>
    </location>
</feature>
<keyword evidence="3" id="KW-1185">Reference proteome</keyword>
<name>A0A7K1XXD9_9SPHI</name>
<keyword evidence="1" id="KW-0472">Membrane</keyword>
<feature type="transmembrane region" description="Helical" evidence="1">
    <location>
        <begin position="111"/>
        <end position="135"/>
    </location>
</feature>